<comment type="catalytic activity">
    <reaction evidence="8 10">
        <text>deamido-NAD(+) + NH4(+) + ATP = AMP + diphosphate + NAD(+) + H(+)</text>
        <dbReference type="Rhea" id="RHEA:21188"/>
        <dbReference type="ChEBI" id="CHEBI:15378"/>
        <dbReference type="ChEBI" id="CHEBI:28938"/>
        <dbReference type="ChEBI" id="CHEBI:30616"/>
        <dbReference type="ChEBI" id="CHEBI:33019"/>
        <dbReference type="ChEBI" id="CHEBI:57540"/>
        <dbReference type="ChEBI" id="CHEBI:58437"/>
        <dbReference type="ChEBI" id="CHEBI:456215"/>
        <dbReference type="EC" id="6.3.1.5"/>
    </reaction>
</comment>
<evidence type="ECO:0000256" key="1">
    <source>
        <dbReference type="ARBA" id="ARBA00005859"/>
    </source>
</evidence>
<evidence type="ECO:0000256" key="10">
    <source>
        <dbReference type="RuleBase" id="RU003812"/>
    </source>
</evidence>
<feature type="domain" description="NAD/GMP synthase" evidence="11">
    <location>
        <begin position="17"/>
        <end position="103"/>
    </location>
</feature>
<dbReference type="EMBL" id="JAGKTC010000004">
    <property type="protein sequence ID" value="MBP3985870.1"/>
    <property type="molecule type" value="Genomic_DNA"/>
</dbReference>
<feature type="binding site" description="in other chain" evidence="8">
    <location>
        <position position="173"/>
    </location>
    <ligand>
        <name>deamido-NAD(+)</name>
        <dbReference type="ChEBI" id="CHEBI:58437"/>
        <note>ligand shared between two neighboring subunits</note>
    </ligand>
</feature>
<evidence type="ECO:0000256" key="9">
    <source>
        <dbReference type="RuleBase" id="RU003811"/>
    </source>
</evidence>
<sequence>MLDPRVLDLDFESEATRIAARLREIVARQLHRRGLVVAISGGIDSSVSLALAVRALGPERVFALILPERDSSDDSAVRAGLLAEHLGVRTETVDIAPALEAIGCYRARDAAVRNVVPGYGEGWKFKIVIAGGVEGLINRFRVVAESPSGEHVERDLALADYLTIVAATNFKQRIRKTLEYFHADRLNYAVVGTPNRLEYDQGFFVKNGDGSADIKPIAHLYKSQVYAMARHLGLPERVCAAVPTTDTYSLDQGQDEFYFALPYRQMDLALWALNHARPAAELAAALDLSEAQAEAIYTDIRNKRRTTRYLHLAPVLAGEVAELDL</sequence>
<keyword evidence="13" id="KW-1185">Reference proteome</keyword>
<dbReference type="CDD" id="cd00553">
    <property type="entry name" value="NAD_synthase"/>
    <property type="match status" value="1"/>
</dbReference>
<feature type="domain" description="NAD/GMP synthase" evidence="11">
    <location>
        <begin position="164"/>
        <end position="301"/>
    </location>
</feature>
<dbReference type="GO" id="GO:0046872">
    <property type="term" value="F:metal ion binding"/>
    <property type="evidence" value="ECO:0007669"/>
    <property type="project" value="UniProtKB-KW"/>
</dbReference>
<dbReference type="NCBIfam" id="NF002048">
    <property type="entry name" value="PRK00876.1"/>
    <property type="match status" value="1"/>
</dbReference>
<comment type="caution">
    <text evidence="12">The sequence shown here is derived from an EMBL/GenBank/DDBJ whole genome shotgun (WGS) entry which is preliminary data.</text>
</comment>
<dbReference type="NCBIfam" id="TIGR00552">
    <property type="entry name" value="nadE"/>
    <property type="match status" value="1"/>
</dbReference>
<keyword evidence="4 8" id="KW-0547">Nucleotide-binding</keyword>
<comment type="function">
    <text evidence="8">Catalyzes the ATP-dependent amidation of deamido-NAD to form NAD. Uses ammonia as a nitrogen source.</text>
</comment>
<reference evidence="12" key="1">
    <citation type="journal article" date="2016" name="Int. J. Syst. Evol. Microbiol.">
        <title>Pseudoxanthomonas helianthi sp. nov., isolated from roots of Jerusalem artichoke (Helianthus tuberosus).</title>
        <authorList>
            <person name="Kittiwongwattana C."/>
            <person name="Thawai C."/>
        </authorList>
    </citation>
    <scope>NUCLEOTIDE SEQUENCE</scope>
    <source>
        <strain evidence="12">110414</strain>
    </source>
</reference>
<accession>A0A940XAL5</accession>
<dbReference type="Gene3D" id="3.40.50.620">
    <property type="entry name" value="HUPs"/>
    <property type="match status" value="1"/>
</dbReference>
<dbReference type="GO" id="GO:0005524">
    <property type="term" value="F:ATP binding"/>
    <property type="evidence" value="ECO:0007669"/>
    <property type="project" value="UniProtKB-UniRule"/>
</dbReference>
<evidence type="ECO:0000313" key="12">
    <source>
        <dbReference type="EMBL" id="MBP3985870.1"/>
    </source>
</evidence>
<dbReference type="InterPro" id="IPR003694">
    <property type="entry name" value="NAD_synthase"/>
</dbReference>
<evidence type="ECO:0000256" key="8">
    <source>
        <dbReference type="HAMAP-Rule" id="MF_00193"/>
    </source>
</evidence>
<keyword evidence="2 8" id="KW-0436">Ligase</keyword>
<evidence type="ECO:0000256" key="3">
    <source>
        <dbReference type="ARBA" id="ARBA00022723"/>
    </source>
</evidence>
<comment type="similarity">
    <text evidence="1 8 9">Belongs to the NAD synthetase family.</text>
</comment>
<dbReference type="EC" id="6.3.1.5" evidence="8 10"/>
<comment type="pathway">
    <text evidence="8">Cofactor biosynthesis; NAD(+) biosynthesis; NAD(+) from deamido-NAD(+) (ammonia route): step 1/1.</text>
</comment>
<proteinExistence type="inferred from homology"/>
<evidence type="ECO:0000256" key="5">
    <source>
        <dbReference type="ARBA" id="ARBA00022840"/>
    </source>
</evidence>
<dbReference type="GO" id="GO:0008795">
    <property type="term" value="F:NAD+ synthase activity"/>
    <property type="evidence" value="ECO:0007669"/>
    <property type="project" value="UniProtKB-UniRule"/>
</dbReference>
<protein>
    <recommendedName>
        <fullName evidence="8 10">NH(3)-dependent NAD(+) synthetase</fullName>
        <ecNumber evidence="8 10">6.3.1.5</ecNumber>
    </recommendedName>
</protein>
<evidence type="ECO:0000256" key="2">
    <source>
        <dbReference type="ARBA" id="ARBA00022598"/>
    </source>
</evidence>
<comment type="subunit">
    <text evidence="8">Homodimer.</text>
</comment>
<evidence type="ECO:0000256" key="6">
    <source>
        <dbReference type="ARBA" id="ARBA00022842"/>
    </source>
</evidence>
<dbReference type="Proteomes" id="UP000673447">
    <property type="component" value="Unassembled WGS sequence"/>
</dbReference>
<dbReference type="PANTHER" id="PTHR23090">
    <property type="entry name" value="NH 3 /GLUTAMINE-DEPENDENT NAD + SYNTHETASE"/>
    <property type="match status" value="1"/>
</dbReference>
<gene>
    <name evidence="8 12" type="primary">nadE</name>
    <name evidence="12" type="ORF">J5837_15795</name>
</gene>
<dbReference type="InterPro" id="IPR022926">
    <property type="entry name" value="NH(3)-dep_NAD(+)_synth"/>
</dbReference>
<keyword evidence="3 8" id="KW-0479">Metal-binding</keyword>
<keyword evidence="7 8" id="KW-0520">NAD</keyword>
<evidence type="ECO:0000313" key="13">
    <source>
        <dbReference type="Proteomes" id="UP000673447"/>
    </source>
</evidence>
<keyword evidence="6 8" id="KW-0460">Magnesium</keyword>
<dbReference type="Pfam" id="PF02540">
    <property type="entry name" value="NAD_synthase"/>
    <property type="match status" value="2"/>
</dbReference>
<feature type="binding site" evidence="8">
    <location>
        <begin position="38"/>
        <end position="45"/>
    </location>
    <ligand>
        <name>ATP</name>
        <dbReference type="ChEBI" id="CHEBI:30616"/>
    </ligand>
</feature>
<dbReference type="GO" id="GO:0005737">
    <property type="term" value="C:cytoplasm"/>
    <property type="evidence" value="ECO:0007669"/>
    <property type="project" value="InterPro"/>
</dbReference>
<evidence type="ECO:0000259" key="11">
    <source>
        <dbReference type="Pfam" id="PF02540"/>
    </source>
</evidence>
<feature type="binding site" description="in other chain" evidence="8">
    <location>
        <position position="206"/>
    </location>
    <ligand>
        <name>deamido-NAD(+)</name>
        <dbReference type="ChEBI" id="CHEBI:58437"/>
        <note>ligand shared between two neighboring subunits</note>
    </ligand>
</feature>
<dbReference type="AlphaFoldDB" id="A0A940XAL5"/>
<evidence type="ECO:0000256" key="7">
    <source>
        <dbReference type="ARBA" id="ARBA00023027"/>
    </source>
</evidence>
<feature type="binding site" evidence="8">
    <location>
        <position position="244"/>
    </location>
    <ligand>
        <name>ATP</name>
        <dbReference type="ChEBI" id="CHEBI:30616"/>
    </ligand>
</feature>
<dbReference type="PANTHER" id="PTHR23090:SF9">
    <property type="entry name" value="GLUTAMINE-DEPENDENT NAD(+) SYNTHETASE"/>
    <property type="match status" value="1"/>
</dbReference>
<reference evidence="12" key="2">
    <citation type="submission" date="2021-03" db="EMBL/GenBank/DDBJ databases">
        <authorList>
            <person name="Cao W."/>
        </authorList>
    </citation>
    <scope>NUCLEOTIDE SEQUENCE</scope>
    <source>
        <strain evidence="12">110414</strain>
    </source>
</reference>
<organism evidence="12 13">
    <name type="scientific">Pseudoxanthomonas helianthi</name>
    <dbReference type="NCBI Taxonomy" id="1453541"/>
    <lineage>
        <taxon>Bacteria</taxon>
        <taxon>Pseudomonadati</taxon>
        <taxon>Pseudomonadota</taxon>
        <taxon>Gammaproteobacteria</taxon>
        <taxon>Lysobacterales</taxon>
        <taxon>Lysobacteraceae</taxon>
        <taxon>Pseudoxanthomonas</taxon>
    </lineage>
</organism>
<comment type="caution">
    <text evidence="8">Lacks conserved residue(s) required for the propagation of feature annotation.</text>
</comment>
<name>A0A940XAL5_9GAMM</name>
<dbReference type="HAMAP" id="MF_00193">
    <property type="entry name" value="NadE_ammonia_dep"/>
    <property type="match status" value="1"/>
</dbReference>
<dbReference type="GO" id="GO:0004359">
    <property type="term" value="F:glutaminase activity"/>
    <property type="evidence" value="ECO:0007669"/>
    <property type="project" value="InterPro"/>
</dbReference>
<dbReference type="InterPro" id="IPR022310">
    <property type="entry name" value="NAD/GMP_synthase"/>
</dbReference>
<dbReference type="InterPro" id="IPR014729">
    <property type="entry name" value="Rossmann-like_a/b/a_fold"/>
</dbReference>
<feature type="binding site" evidence="8">
    <location>
        <position position="222"/>
    </location>
    <ligand>
        <name>ATP</name>
        <dbReference type="ChEBI" id="CHEBI:30616"/>
    </ligand>
</feature>
<feature type="binding site" evidence="8">
    <location>
        <position position="44"/>
    </location>
    <ligand>
        <name>Mg(2+)</name>
        <dbReference type="ChEBI" id="CHEBI:18420"/>
    </ligand>
</feature>
<feature type="binding site" evidence="8">
    <location>
        <position position="213"/>
    </location>
    <ligand>
        <name>deamido-NAD(+)</name>
        <dbReference type="ChEBI" id="CHEBI:58437"/>
        <note>ligand shared between two neighboring subunits</note>
    </ligand>
</feature>
<feature type="binding site" evidence="8">
    <location>
        <position position="193"/>
    </location>
    <ligand>
        <name>ATP</name>
        <dbReference type="ChEBI" id="CHEBI:30616"/>
    </ligand>
</feature>
<evidence type="ECO:0000256" key="4">
    <source>
        <dbReference type="ARBA" id="ARBA00022741"/>
    </source>
</evidence>
<feature type="binding site" evidence="8">
    <location>
        <position position="198"/>
    </location>
    <ligand>
        <name>Mg(2+)</name>
        <dbReference type="ChEBI" id="CHEBI:18420"/>
    </ligand>
</feature>
<dbReference type="GO" id="GO:0009435">
    <property type="term" value="P:NAD+ biosynthetic process"/>
    <property type="evidence" value="ECO:0007669"/>
    <property type="project" value="UniProtKB-UniRule"/>
</dbReference>
<dbReference type="GO" id="GO:0003952">
    <property type="term" value="F:NAD+ synthase (glutamine-hydrolyzing) activity"/>
    <property type="evidence" value="ECO:0007669"/>
    <property type="project" value="InterPro"/>
</dbReference>
<keyword evidence="5 8" id="KW-0067">ATP-binding</keyword>
<dbReference type="SUPFAM" id="SSF52402">
    <property type="entry name" value="Adenine nucleotide alpha hydrolases-like"/>
    <property type="match status" value="1"/>
</dbReference>